<dbReference type="EMBL" id="CP099837">
    <property type="protein sequence ID" value="USY22456.1"/>
    <property type="molecule type" value="Genomic_DNA"/>
</dbReference>
<evidence type="ECO:0000313" key="2">
    <source>
        <dbReference type="Proteomes" id="UP001055940"/>
    </source>
</evidence>
<dbReference type="SUPFAM" id="SSF54637">
    <property type="entry name" value="Thioesterase/thiol ester dehydrase-isomerase"/>
    <property type="match status" value="1"/>
</dbReference>
<dbReference type="Gene3D" id="3.10.129.10">
    <property type="entry name" value="Hotdog Thioesterase"/>
    <property type="match status" value="1"/>
</dbReference>
<name>A0ABY5DDP4_9ACTN</name>
<sequence length="281" mass="27813">MTPGLGGLGNGATTLTIPGAFNGPDGSGNGGYSAGLLAGRLTDPGGPAVQVTLRTPPPLDRPLTVEGAPGEGLRLSDPAAEDSARLVAEAVITGPLDTGSGNGSAAGPAVGAGPRGLAVIPGGPVGVGEAEAARKLYAGLDQHPFPRCYSCGPERAEGDGLSLFPGSVRPGQGPDGVGNTVACTWDVLPAVDGGDGTAALAQVWAALDCPGGWSSDISGRPIVLGRMTAQVLAAPPVGSTQVVMGHLEAVDGRKVHTGSALYDQDGRLLALARATWIAIRR</sequence>
<gene>
    <name evidence="1" type="ORF">NE857_13090</name>
</gene>
<accession>A0ABY5DDP4</accession>
<protein>
    <recommendedName>
        <fullName evidence="3">Thioesterase family protein</fullName>
    </recommendedName>
</protein>
<organism evidence="1 2">
    <name type="scientific">Nocardiopsis exhalans</name>
    <dbReference type="NCBI Taxonomy" id="163604"/>
    <lineage>
        <taxon>Bacteria</taxon>
        <taxon>Bacillati</taxon>
        <taxon>Actinomycetota</taxon>
        <taxon>Actinomycetes</taxon>
        <taxon>Streptosporangiales</taxon>
        <taxon>Nocardiopsidaceae</taxon>
        <taxon>Nocardiopsis</taxon>
    </lineage>
</organism>
<evidence type="ECO:0000313" key="1">
    <source>
        <dbReference type="EMBL" id="USY22456.1"/>
    </source>
</evidence>
<proteinExistence type="predicted"/>
<dbReference type="InterPro" id="IPR029069">
    <property type="entry name" value="HotDog_dom_sf"/>
</dbReference>
<dbReference type="RefSeq" id="WP_254421230.1">
    <property type="nucleotide sequence ID" value="NZ_BAAAJB010000067.1"/>
</dbReference>
<dbReference type="Proteomes" id="UP001055940">
    <property type="component" value="Chromosome"/>
</dbReference>
<keyword evidence="2" id="KW-1185">Reference proteome</keyword>
<evidence type="ECO:0008006" key="3">
    <source>
        <dbReference type="Google" id="ProtNLM"/>
    </source>
</evidence>
<reference evidence="1" key="1">
    <citation type="submission" date="2022-06" db="EMBL/GenBank/DDBJ databases">
        <authorList>
            <person name="Ping M."/>
        </authorList>
    </citation>
    <scope>NUCLEOTIDE SEQUENCE</scope>
    <source>
        <strain evidence="1">JCM11759T</strain>
    </source>
</reference>